<keyword evidence="2 3" id="KW-0238">DNA-binding</keyword>
<evidence type="ECO:0000256" key="2">
    <source>
        <dbReference type="ARBA" id="ARBA00023125"/>
    </source>
</evidence>
<accession>A0ABW3ND25</accession>
<dbReference type="InterPro" id="IPR050624">
    <property type="entry name" value="HTH-type_Tx_Regulator"/>
</dbReference>
<evidence type="ECO:0000313" key="6">
    <source>
        <dbReference type="Proteomes" id="UP001597041"/>
    </source>
</evidence>
<evidence type="ECO:0000259" key="4">
    <source>
        <dbReference type="PROSITE" id="PS50977"/>
    </source>
</evidence>
<keyword evidence="6" id="KW-1185">Reference proteome</keyword>
<dbReference type="InterPro" id="IPR001647">
    <property type="entry name" value="HTH_TetR"/>
</dbReference>
<dbReference type="Pfam" id="PF14278">
    <property type="entry name" value="TetR_C_8"/>
    <property type="match status" value="1"/>
</dbReference>
<organism evidence="5 6">
    <name type="scientific">Oceanobacillus locisalsi</name>
    <dbReference type="NCBI Taxonomy" id="546107"/>
    <lineage>
        <taxon>Bacteria</taxon>
        <taxon>Bacillati</taxon>
        <taxon>Bacillota</taxon>
        <taxon>Bacilli</taxon>
        <taxon>Bacillales</taxon>
        <taxon>Bacillaceae</taxon>
        <taxon>Oceanobacillus</taxon>
    </lineage>
</organism>
<evidence type="ECO:0000256" key="3">
    <source>
        <dbReference type="PROSITE-ProRule" id="PRU00335"/>
    </source>
</evidence>
<feature type="domain" description="HTH tetR-type" evidence="4">
    <location>
        <begin position="10"/>
        <end position="70"/>
    </location>
</feature>
<name>A0ABW3ND25_9BACI</name>
<sequence length="185" mass="21521">MSEKIDRRIVKSQKAIREAFLDALLEKGFENITVKDITEQADLSRKTFYLHYIDKYDLLDKIMDEHLKQLREICEQKKDKGLVEGTIIWFAYFEKHKAFFTSLFQSANTVSFRHRLLHFVMGEIDKKLSESSLNQQIDRQIAVKFLGTAVMGVLESYVLEEISGDMQQVAKQVGEMISTHLSYGF</sequence>
<dbReference type="RefSeq" id="WP_379590386.1">
    <property type="nucleotide sequence ID" value="NZ_JBHTKK010000002.1"/>
</dbReference>
<comment type="caution">
    <text evidence="5">The sequence shown here is derived from an EMBL/GenBank/DDBJ whole genome shotgun (WGS) entry which is preliminary data.</text>
</comment>
<dbReference type="PANTHER" id="PTHR43479:SF7">
    <property type="entry name" value="TETR-FAMILY TRANSCRIPTIONAL REGULATOR"/>
    <property type="match status" value="1"/>
</dbReference>
<gene>
    <name evidence="5" type="ORF">ACFQ19_02485</name>
</gene>
<evidence type="ECO:0000313" key="5">
    <source>
        <dbReference type="EMBL" id="MFD1064883.1"/>
    </source>
</evidence>
<protein>
    <submittedName>
        <fullName evidence="5">TetR/AcrR family transcriptional regulator</fullName>
    </submittedName>
</protein>
<dbReference type="Proteomes" id="UP001597041">
    <property type="component" value="Unassembled WGS sequence"/>
</dbReference>
<proteinExistence type="predicted"/>
<dbReference type="SUPFAM" id="SSF46689">
    <property type="entry name" value="Homeodomain-like"/>
    <property type="match status" value="1"/>
</dbReference>
<feature type="DNA-binding region" description="H-T-H motif" evidence="3">
    <location>
        <begin position="33"/>
        <end position="52"/>
    </location>
</feature>
<dbReference type="Gene3D" id="1.10.357.10">
    <property type="entry name" value="Tetracycline Repressor, domain 2"/>
    <property type="match status" value="1"/>
</dbReference>
<reference evidence="6" key="1">
    <citation type="journal article" date="2019" name="Int. J. Syst. Evol. Microbiol.">
        <title>The Global Catalogue of Microorganisms (GCM) 10K type strain sequencing project: providing services to taxonomists for standard genome sequencing and annotation.</title>
        <authorList>
            <consortium name="The Broad Institute Genomics Platform"/>
            <consortium name="The Broad Institute Genome Sequencing Center for Infectious Disease"/>
            <person name="Wu L."/>
            <person name="Ma J."/>
        </authorList>
    </citation>
    <scope>NUCLEOTIDE SEQUENCE [LARGE SCALE GENOMIC DNA]</scope>
    <source>
        <strain evidence="6">CCUG 56608</strain>
    </source>
</reference>
<keyword evidence="1" id="KW-0678">Repressor</keyword>
<dbReference type="EMBL" id="JBHTKK010000002">
    <property type="protein sequence ID" value="MFD1064883.1"/>
    <property type="molecule type" value="Genomic_DNA"/>
</dbReference>
<dbReference type="PROSITE" id="PS50977">
    <property type="entry name" value="HTH_TETR_2"/>
    <property type="match status" value="1"/>
</dbReference>
<dbReference type="Pfam" id="PF00440">
    <property type="entry name" value="TetR_N"/>
    <property type="match status" value="1"/>
</dbReference>
<evidence type="ECO:0000256" key="1">
    <source>
        <dbReference type="ARBA" id="ARBA00022491"/>
    </source>
</evidence>
<dbReference type="InterPro" id="IPR009057">
    <property type="entry name" value="Homeodomain-like_sf"/>
</dbReference>
<dbReference type="InterPro" id="IPR039532">
    <property type="entry name" value="TetR_C_Firmicutes"/>
</dbReference>
<dbReference type="PANTHER" id="PTHR43479">
    <property type="entry name" value="ACREF/ENVCD OPERON REPRESSOR-RELATED"/>
    <property type="match status" value="1"/>
</dbReference>